<proteinExistence type="predicted"/>
<dbReference type="EMBL" id="DQVM01000125">
    <property type="protein sequence ID" value="HIQ30212.1"/>
    <property type="molecule type" value="Genomic_DNA"/>
</dbReference>
<evidence type="ECO:0000313" key="2">
    <source>
        <dbReference type="Proteomes" id="UP000608579"/>
    </source>
</evidence>
<dbReference type="AlphaFoldDB" id="A0A833EA70"/>
<dbReference type="Proteomes" id="UP000608579">
    <property type="component" value="Unassembled WGS sequence"/>
</dbReference>
<name>A0A833EA70_CALS0</name>
<organism evidence="1 2">
    <name type="scientific">Caldiarchaeum subterraneum</name>
    <dbReference type="NCBI Taxonomy" id="311458"/>
    <lineage>
        <taxon>Archaea</taxon>
        <taxon>Nitrososphaerota</taxon>
        <taxon>Candidatus Caldarchaeales</taxon>
        <taxon>Candidatus Caldarchaeaceae</taxon>
        <taxon>Candidatus Caldarchaeum</taxon>
    </lineage>
</organism>
<evidence type="ECO:0000313" key="1">
    <source>
        <dbReference type="EMBL" id="HIQ30212.1"/>
    </source>
</evidence>
<comment type="caution">
    <text evidence="1">The sequence shown here is derived from an EMBL/GenBank/DDBJ whole genome shotgun (WGS) entry which is preliminary data.</text>
</comment>
<sequence>MGVVLCDACSREVATIVDGIDEGLDIGYALVIEGYITEVICEECRRKYLNNKPINNTLEEAEEKE</sequence>
<protein>
    <submittedName>
        <fullName evidence="1">Uncharacterized protein</fullName>
    </submittedName>
</protein>
<gene>
    <name evidence="1" type="ORF">EYH45_06585</name>
</gene>
<reference evidence="1" key="1">
    <citation type="journal article" date="2020" name="ISME J.">
        <title>Gammaproteobacteria mediating utilization of methyl-, sulfur- and petroleum organic compounds in deep ocean hydrothermal plumes.</title>
        <authorList>
            <person name="Zhou Z."/>
            <person name="Liu Y."/>
            <person name="Pan J."/>
            <person name="Cron B.R."/>
            <person name="Toner B.M."/>
            <person name="Anantharaman K."/>
            <person name="Breier J.A."/>
            <person name="Dick G.J."/>
            <person name="Li M."/>
        </authorList>
    </citation>
    <scope>NUCLEOTIDE SEQUENCE</scope>
    <source>
        <strain evidence="1">SZUA-1515</strain>
    </source>
</reference>
<accession>A0A833EA70</accession>